<feature type="compositionally biased region" description="Gly residues" evidence="3">
    <location>
        <begin position="115"/>
        <end position="135"/>
    </location>
</feature>
<dbReference type="STRING" id="1245745.A0A0A2VXI7"/>
<evidence type="ECO:0000256" key="1">
    <source>
        <dbReference type="ARBA" id="ARBA00023125"/>
    </source>
</evidence>
<evidence type="ECO:0000256" key="2">
    <source>
        <dbReference type="PROSITE-ProRule" id="PRU00252"/>
    </source>
</evidence>
<dbReference type="CDD" id="cd04496">
    <property type="entry name" value="SSB_OBF"/>
    <property type="match status" value="1"/>
</dbReference>
<evidence type="ECO:0000313" key="5">
    <source>
        <dbReference type="Proteomes" id="UP000030106"/>
    </source>
</evidence>
<organism evidence="4 5">
    <name type="scientific">Beauveria bassiana D1-5</name>
    <dbReference type="NCBI Taxonomy" id="1245745"/>
    <lineage>
        <taxon>Eukaryota</taxon>
        <taxon>Fungi</taxon>
        <taxon>Dikarya</taxon>
        <taxon>Ascomycota</taxon>
        <taxon>Pezizomycotina</taxon>
        <taxon>Sordariomycetes</taxon>
        <taxon>Hypocreomycetidae</taxon>
        <taxon>Hypocreales</taxon>
        <taxon>Cordycipitaceae</taxon>
        <taxon>Beauveria</taxon>
    </lineage>
</organism>
<dbReference type="HAMAP" id="MF_00984">
    <property type="entry name" value="SSB"/>
    <property type="match status" value="1"/>
</dbReference>
<dbReference type="InterPro" id="IPR011344">
    <property type="entry name" value="ssDNA-bd"/>
</dbReference>
<dbReference type="GO" id="GO:0009295">
    <property type="term" value="C:nucleoid"/>
    <property type="evidence" value="ECO:0007669"/>
    <property type="project" value="TreeGrafter"/>
</dbReference>
<feature type="compositionally biased region" description="Basic residues" evidence="3">
    <location>
        <begin position="416"/>
        <end position="425"/>
    </location>
</feature>
<name>A0A0A2VXI7_BEABA</name>
<dbReference type="GO" id="GO:0006260">
    <property type="term" value="P:DNA replication"/>
    <property type="evidence" value="ECO:0007669"/>
    <property type="project" value="InterPro"/>
</dbReference>
<dbReference type="PANTHER" id="PTHR10302">
    <property type="entry name" value="SINGLE-STRANDED DNA-BINDING PROTEIN"/>
    <property type="match status" value="1"/>
</dbReference>
<dbReference type="HOGENOM" id="CLU_645546_0_0_1"/>
<dbReference type="Proteomes" id="UP000030106">
    <property type="component" value="Unassembled WGS sequence"/>
</dbReference>
<sequence>MASRGVNKVILVGNLGQDPEVRYMPNGGAVANITLATSESWRDKQTGETKEKTEWHRVVLFGKLAEVAGEYLRKGSQVYIEGALQTRKWTDQAGVEKYTTEVVVNVGGTMQMLGGRQGGGAPAGGNGGQQQGGWGQPQQPQGGNQFSGGAQSRPQQQSAPAPSNEPPMDFDDDIPRTGDPSDKEDAVAFLGFVSESESQRQADATPHLPSFSFYEKHLSPPIEGAPEAIIQAVLALNMEEDPVIRRLLRLRQLPRRLRRTCFKSGSAEPADAFGFGSFTLLHQSSRGVSFGLAGRFWRPLLDVASLKDAEAFQRFADSRAAKLVLRFDLTPGHNGTTVLRTETFVYCPTPRAEIAKGIDIGAHHGIHWHQAKAPHGGKYAADSPPMAARRVIRKVNRFFRDKQHFTRGQEAPGQKLHPHGFVRED</sequence>
<feature type="region of interest" description="Disordered" evidence="3">
    <location>
        <begin position="403"/>
        <end position="425"/>
    </location>
</feature>
<dbReference type="PANTHER" id="PTHR10302:SF27">
    <property type="entry name" value="SINGLE-STRANDED DNA-BINDING PROTEIN"/>
    <property type="match status" value="1"/>
</dbReference>
<proteinExistence type="inferred from homology"/>
<feature type="compositionally biased region" description="Low complexity" evidence="3">
    <location>
        <begin position="136"/>
        <end position="162"/>
    </location>
</feature>
<accession>A0A0A2VXI7</accession>
<dbReference type="NCBIfam" id="NF006533">
    <property type="entry name" value="PRK09010.1"/>
    <property type="match status" value="1"/>
</dbReference>
<keyword evidence="1 2" id="KW-0238">DNA-binding</keyword>
<gene>
    <name evidence="4" type="ORF">BBAD15_g3535</name>
</gene>
<dbReference type="SUPFAM" id="SSF50249">
    <property type="entry name" value="Nucleic acid-binding proteins"/>
    <property type="match status" value="1"/>
</dbReference>
<dbReference type="Pfam" id="PF00436">
    <property type="entry name" value="SSB"/>
    <property type="match status" value="1"/>
</dbReference>
<reference evidence="4 5" key="1">
    <citation type="submission" date="2012-10" db="EMBL/GenBank/DDBJ databases">
        <title>Genome sequencing and analysis of entomopathogenic fungi Beauveria bassiana D1-5.</title>
        <authorList>
            <person name="Li Q."/>
            <person name="Wang L."/>
            <person name="Zhang Z."/>
            <person name="Wang Q."/>
            <person name="Ren J."/>
            <person name="Wang M."/>
            <person name="Xu W."/>
            <person name="Wang J."/>
            <person name="Lu Y."/>
            <person name="Du Q."/>
            <person name="Sun Z."/>
        </authorList>
    </citation>
    <scope>NUCLEOTIDE SEQUENCE [LARGE SCALE GENOMIC DNA]</scope>
    <source>
        <strain evidence="4 5">D1-5</strain>
    </source>
</reference>
<evidence type="ECO:0000313" key="4">
    <source>
        <dbReference type="EMBL" id="KGQ11077.1"/>
    </source>
</evidence>
<dbReference type="Gene3D" id="2.40.50.140">
    <property type="entry name" value="Nucleic acid-binding proteins"/>
    <property type="match status" value="1"/>
</dbReference>
<feature type="compositionally biased region" description="Basic and acidic residues" evidence="3">
    <location>
        <begin position="173"/>
        <end position="183"/>
    </location>
</feature>
<dbReference type="GO" id="GO:0003697">
    <property type="term" value="F:single-stranded DNA binding"/>
    <property type="evidence" value="ECO:0007669"/>
    <property type="project" value="InterPro"/>
</dbReference>
<dbReference type="AlphaFoldDB" id="A0A0A2VXI7"/>
<dbReference type="InterPro" id="IPR000424">
    <property type="entry name" value="Primosome_PriB/ssb"/>
</dbReference>
<protein>
    <submittedName>
        <fullName evidence="4">Single-stranded DNA-binding protein</fullName>
    </submittedName>
</protein>
<dbReference type="EMBL" id="ANFO01000249">
    <property type="protein sequence ID" value="KGQ11077.1"/>
    <property type="molecule type" value="Genomic_DNA"/>
</dbReference>
<dbReference type="PROSITE" id="PS50935">
    <property type="entry name" value="SSB"/>
    <property type="match status" value="1"/>
</dbReference>
<dbReference type="FunFam" id="2.40.50.140:FF:000065">
    <property type="entry name" value="Single-stranded DNA-binding protein"/>
    <property type="match status" value="1"/>
</dbReference>
<feature type="region of interest" description="Disordered" evidence="3">
    <location>
        <begin position="113"/>
        <end position="183"/>
    </location>
</feature>
<comment type="caution">
    <text evidence="4">The sequence shown here is derived from an EMBL/GenBank/DDBJ whole genome shotgun (WGS) entry which is preliminary data.</text>
</comment>
<dbReference type="NCBIfam" id="TIGR00621">
    <property type="entry name" value="ssb"/>
    <property type="match status" value="1"/>
</dbReference>
<dbReference type="InterPro" id="IPR012340">
    <property type="entry name" value="NA-bd_OB-fold"/>
</dbReference>
<evidence type="ECO:0000256" key="3">
    <source>
        <dbReference type="SAM" id="MobiDB-lite"/>
    </source>
</evidence>